<dbReference type="InParanoid" id="A0A2K1Z8X0"/>
<sequence length="81" mass="9535">MLWCQEINHEFDNDYYGSHRAVYTQMREYSDMPCWTTLTLLSILAPPPYLRKKSAGFKERLLNNLTLIIKSWSVTNVSGNY</sequence>
<protein>
    <submittedName>
        <fullName evidence="1">Uncharacterized protein</fullName>
    </submittedName>
</protein>
<name>A0A2K1Z8X0_POPTR</name>
<evidence type="ECO:0000313" key="2">
    <source>
        <dbReference type="Proteomes" id="UP000006729"/>
    </source>
</evidence>
<reference evidence="1 2" key="1">
    <citation type="journal article" date="2006" name="Science">
        <title>The genome of black cottonwood, Populus trichocarpa (Torr. &amp; Gray).</title>
        <authorList>
            <person name="Tuskan G.A."/>
            <person name="Difazio S."/>
            <person name="Jansson S."/>
            <person name="Bohlmann J."/>
            <person name="Grigoriev I."/>
            <person name="Hellsten U."/>
            <person name="Putnam N."/>
            <person name="Ralph S."/>
            <person name="Rombauts S."/>
            <person name="Salamov A."/>
            <person name="Schein J."/>
            <person name="Sterck L."/>
            <person name="Aerts A."/>
            <person name="Bhalerao R.R."/>
            <person name="Bhalerao R.P."/>
            <person name="Blaudez D."/>
            <person name="Boerjan W."/>
            <person name="Brun A."/>
            <person name="Brunner A."/>
            <person name="Busov V."/>
            <person name="Campbell M."/>
            <person name="Carlson J."/>
            <person name="Chalot M."/>
            <person name="Chapman J."/>
            <person name="Chen G.L."/>
            <person name="Cooper D."/>
            <person name="Coutinho P.M."/>
            <person name="Couturier J."/>
            <person name="Covert S."/>
            <person name="Cronk Q."/>
            <person name="Cunningham R."/>
            <person name="Davis J."/>
            <person name="Degroeve S."/>
            <person name="Dejardin A."/>
            <person name="Depamphilis C."/>
            <person name="Detter J."/>
            <person name="Dirks B."/>
            <person name="Dubchak I."/>
            <person name="Duplessis S."/>
            <person name="Ehlting J."/>
            <person name="Ellis B."/>
            <person name="Gendler K."/>
            <person name="Goodstein D."/>
            <person name="Gribskov M."/>
            <person name="Grimwood J."/>
            <person name="Groover A."/>
            <person name="Gunter L."/>
            <person name="Hamberger B."/>
            <person name="Heinze B."/>
            <person name="Helariutta Y."/>
            <person name="Henrissat B."/>
            <person name="Holligan D."/>
            <person name="Holt R."/>
            <person name="Huang W."/>
            <person name="Islam-Faridi N."/>
            <person name="Jones S."/>
            <person name="Jones-Rhoades M."/>
            <person name="Jorgensen R."/>
            <person name="Joshi C."/>
            <person name="Kangasjarvi J."/>
            <person name="Karlsson J."/>
            <person name="Kelleher C."/>
            <person name="Kirkpatrick R."/>
            <person name="Kirst M."/>
            <person name="Kohler A."/>
            <person name="Kalluri U."/>
            <person name="Larimer F."/>
            <person name="Leebens-Mack J."/>
            <person name="Leple J.C."/>
            <person name="Locascio P."/>
            <person name="Lou Y."/>
            <person name="Lucas S."/>
            <person name="Martin F."/>
            <person name="Montanini B."/>
            <person name="Napoli C."/>
            <person name="Nelson D.R."/>
            <person name="Nelson C."/>
            <person name="Nieminen K."/>
            <person name="Nilsson O."/>
            <person name="Pereda V."/>
            <person name="Peter G."/>
            <person name="Philippe R."/>
            <person name="Pilate G."/>
            <person name="Poliakov A."/>
            <person name="Razumovskaya J."/>
            <person name="Richardson P."/>
            <person name="Rinaldi C."/>
            <person name="Ritland K."/>
            <person name="Rouze P."/>
            <person name="Ryaboy D."/>
            <person name="Schmutz J."/>
            <person name="Schrader J."/>
            <person name="Segerman B."/>
            <person name="Shin H."/>
            <person name="Siddiqui A."/>
            <person name="Sterky F."/>
            <person name="Terry A."/>
            <person name="Tsai C.J."/>
            <person name="Uberbacher E."/>
            <person name="Unneberg P."/>
            <person name="Vahala J."/>
            <person name="Wall K."/>
            <person name="Wessler S."/>
            <person name="Yang G."/>
            <person name="Yin T."/>
            <person name="Douglas C."/>
            <person name="Marra M."/>
            <person name="Sandberg G."/>
            <person name="Van de Peer Y."/>
            <person name="Rokhsar D."/>
        </authorList>
    </citation>
    <scope>NUCLEOTIDE SEQUENCE [LARGE SCALE GENOMIC DNA]</scope>
    <source>
        <strain evidence="2">cv. Nisqually</strain>
    </source>
</reference>
<dbReference type="EMBL" id="CM009298">
    <property type="protein sequence ID" value="PNT21731.1"/>
    <property type="molecule type" value="Genomic_DNA"/>
</dbReference>
<evidence type="ECO:0000313" key="1">
    <source>
        <dbReference type="EMBL" id="PNT21731.1"/>
    </source>
</evidence>
<dbReference type="AlphaFoldDB" id="A0A2K1Z8X0"/>
<dbReference type="Proteomes" id="UP000006729">
    <property type="component" value="Chromosome 9"/>
</dbReference>
<organism evidence="1 2">
    <name type="scientific">Populus trichocarpa</name>
    <name type="common">Western balsam poplar</name>
    <name type="synonym">Populus balsamifera subsp. trichocarpa</name>
    <dbReference type="NCBI Taxonomy" id="3694"/>
    <lineage>
        <taxon>Eukaryota</taxon>
        <taxon>Viridiplantae</taxon>
        <taxon>Streptophyta</taxon>
        <taxon>Embryophyta</taxon>
        <taxon>Tracheophyta</taxon>
        <taxon>Spermatophyta</taxon>
        <taxon>Magnoliopsida</taxon>
        <taxon>eudicotyledons</taxon>
        <taxon>Gunneridae</taxon>
        <taxon>Pentapetalae</taxon>
        <taxon>rosids</taxon>
        <taxon>fabids</taxon>
        <taxon>Malpighiales</taxon>
        <taxon>Salicaceae</taxon>
        <taxon>Saliceae</taxon>
        <taxon>Populus</taxon>
    </lineage>
</organism>
<gene>
    <name evidence="1" type="ORF">POPTR_009G164700</name>
</gene>
<accession>A0A2K1Z8X0</accession>
<proteinExistence type="predicted"/>
<keyword evidence="2" id="KW-1185">Reference proteome</keyword>